<evidence type="ECO:0000313" key="4">
    <source>
        <dbReference type="Proteomes" id="UP000186806"/>
    </source>
</evidence>
<gene>
    <name evidence="3" type="ORF">BTW10_03810</name>
</gene>
<keyword evidence="4" id="KW-1185">Reference proteome</keyword>
<dbReference type="RefSeq" id="WP_075368239.1">
    <property type="nucleotide sequence ID" value="NZ_MSDQ01000006.1"/>
</dbReference>
<proteinExistence type="inferred from homology"/>
<dbReference type="EMBL" id="MSDQ01000006">
    <property type="protein sequence ID" value="OLO12598.1"/>
    <property type="molecule type" value="Genomic_DNA"/>
</dbReference>
<evidence type="ECO:0000256" key="2">
    <source>
        <dbReference type="SAM" id="MobiDB-lite"/>
    </source>
</evidence>
<dbReference type="AlphaFoldDB" id="A0A1Q8TG32"/>
<feature type="compositionally biased region" description="Acidic residues" evidence="2">
    <location>
        <begin position="164"/>
        <end position="191"/>
    </location>
</feature>
<comment type="caution">
    <text evidence="3">The sequence shown here is derived from an EMBL/GenBank/DDBJ whole genome shotgun (WGS) entry which is preliminary data.</text>
</comment>
<dbReference type="PANTHER" id="PTHR35024">
    <property type="entry name" value="HYPOTHETICAL CYTOSOLIC PROTEIN"/>
    <property type="match status" value="1"/>
</dbReference>
<comment type="similarity">
    <text evidence="1">Belongs to the bactofilin family.</text>
</comment>
<sequence length="191" mass="20429">MFSKHKPDSVPADHTVSPPASPKSTAQADLPRDKTGRSAIIGAQTSIKGNVIGEEELVIDGQVTGTVEFKHNMVSIGNAGRVEGDIYAQTLHVAGHVEGRLIASHKISIHHTAYIVGTIITPCLVLEDGAVFQGSIDMDAENEALLSAFEGEVDKSTPHHAQDQEDAVDNFDEADATTPPTEEDIYHEDKP</sequence>
<name>A0A1Q8TG32_9GAMM</name>
<dbReference type="PANTHER" id="PTHR35024:SF4">
    <property type="entry name" value="POLYMER-FORMING CYTOSKELETAL PROTEIN"/>
    <property type="match status" value="1"/>
</dbReference>
<feature type="region of interest" description="Disordered" evidence="2">
    <location>
        <begin position="1"/>
        <end position="34"/>
    </location>
</feature>
<evidence type="ECO:0008006" key="5">
    <source>
        <dbReference type="Google" id="ProtNLM"/>
    </source>
</evidence>
<accession>A0A1Q8TG32</accession>
<dbReference type="Proteomes" id="UP000186806">
    <property type="component" value="Unassembled WGS sequence"/>
</dbReference>
<organism evidence="3 4">
    <name type="scientific">Chromohalobacter japonicus</name>
    <dbReference type="NCBI Taxonomy" id="223900"/>
    <lineage>
        <taxon>Bacteria</taxon>
        <taxon>Pseudomonadati</taxon>
        <taxon>Pseudomonadota</taxon>
        <taxon>Gammaproteobacteria</taxon>
        <taxon>Oceanospirillales</taxon>
        <taxon>Halomonadaceae</taxon>
        <taxon>Chromohalobacter</taxon>
    </lineage>
</organism>
<evidence type="ECO:0000313" key="3">
    <source>
        <dbReference type="EMBL" id="OLO12598.1"/>
    </source>
</evidence>
<dbReference type="Pfam" id="PF04519">
    <property type="entry name" value="Bactofilin"/>
    <property type="match status" value="1"/>
</dbReference>
<reference evidence="3 4" key="1">
    <citation type="submission" date="2016-12" db="EMBL/GenBank/DDBJ databases">
        <title>Draft genome sequences of strains Salinicola socius SMB35, Salinicola sp. MH3R3-1 and Chromohalobacter sp. SMB17 from the Verkhnekamsk potash mining region of Russia.</title>
        <authorList>
            <person name="Mavrodi D.V."/>
            <person name="Olsson B.E."/>
            <person name="Korsakova E.S."/>
            <person name="Pyankova A."/>
            <person name="Mavrodi O.V."/>
            <person name="Plotnikova E.G."/>
        </authorList>
    </citation>
    <scope>NUCLEOTIDE SEQUENCE [LARGE SCALE GENOMIC DNA]</scope>
    <source>
        <strain evidence="3 4">SMB17</strain>
    </source>
</reference>
<evidence type="ECO:0000256" key="1">
    <source>
        <dbReference type="ARBA" id="ARBA00044755"/>
    </source>
</evidence>
<dbReference type="InterPro" id="IPR007607">
    <property type="entry name" value="BacA/B"/>
</dbReference>
<feature type="compositionally biased region" description="Basic and acidic residues" evidence="2">
    <location>
        <begin position="152"/>
        <end position="163"/>
    </location>
</feature>
<feature type="region of interest" description="Disordered" evidence="2">
    <location>
        <begin position="152"/>
        <end position="191"/>
    </location>
</feature>
<protein>
    <recommendedName>
        <fullName evidence="5">Cell shape determination protein CcmA</fullName>
    </recommendedName>
</protein>